<dbReference type="RefSeq" id="WP_106750456.1">
    <property type="nucleotide sequence ID" value="NZ_CP027668.1"/>
</dbReference>
<dbReference type="EMBL" id="CP027668">
    <property type="protein sequence ID" value="AVO47086.1"/>
    <property type="molecule type" value="Genomic_DNA"/>
</dbReference>
<keyword evidence="9" id="KW-0342">GTP-binding</keyword>
<evidence type="ECO:0000256" key="11">
    <source>
        <dbReference type="ARBA" id="ARBA00048304"/>
    </source>
</evidence>
<evidence type="ECO:0000256" key="4">
    <source>
        <dbReference type="ARBA" id="ARBA00022741"/>
    </source>
</evidence>
<proteinExistence type="predicted"/>
<dbReference type="KEGG" id="phr:C6569_19655"/>
<dbReference type="GO" id="GO:0009117">
    <property type="term" value="P:nucleotide metabolic process"/>
    <property type="evidence" value="ECO:0007669"/>
    <property type="project" value="UniProtKB-KW"/>
</dbReference>
<dbReference type="GO" id="GO:0005525">
    <property type="term" value="F:GTP binding"/>
    <property type="evidence" value="ECO:0007669"/>
    <property type="project" value="UniProtKB-KW"/>
</dbReference>
<dbReference type="InterPro" id="IPR048445">
    <property type="entry name" value="DncV-like_NTFase"/>
</dbReference>
<dbReference type="GO" id="GO:0005524">
    <property type="term" value="F:ATP binding"/>
    <property type="evidence" value="ECO:0007669"/>
    <property type="project" value="UniProtKB-KW"/>
</dbReference>
<dbReference type="GO" id="GO:0051607">
    <property type="term" value="P:defense response to virus"/>
    <property type="evidence" value="ECO:0007669"/>
    <property type="project" value="UniProtKB-KW"/>
</dbReference>
<dbReference type="Pfam" id="PF21713">
    <property type="entry name" value="DncV_C"/>
    <property type="match status" value="1"/>
</dbReference>
<keyword evidence="3" id="KW-0479">Metal-binding</keyword>
<sequence length="390" mass="43796">MANASKLLHTTIDPENYLANLQPDDSGLREARNNIRAHLREAFEASSVALFGRPIRPRFFVQGSFAYKTLNDPAHPPVQQMDLDDGCYLPLSFVRGTRPSTAAEKFFEFVDAALDELAKRESWGRESKPTCCRVVIAHDSHVDIPLYAIPDDQFRLLEDRRSRAAKASADSAEMKDSWNDLPSDEVLLAHRNEGWKESDPRKIHNWFTDAVENLYGERLRRDSRYLKAWRDYQRLERLKVSSILLMACVWHAYGEIGGRELPPREDERLLRVVELMPGFLRGTVQNPACTEEDLNRIPEESRDEVADAFEGLAAVLRTVVDNCEDAREAVRLLRRAFGARVPDRPDLVSIVPTATTDLASPAVVQAAAAAVAAQPKRVVAAPNVGRSRSG</sequence>
<feature type="domain" description="Cyclic GMP-AMP synthase DncV-like nucleotidyltransferase" evidence="12">
    <location>
        <begin position="57"/>
        <end position="147"/>
    </location>
</feature>
<evidence type="ECO:0000259" key="12">
    <source>
        <dbReference type="Pfam" id="PF21654"/>
    </source>
</evidence>
<organism evidence="14 15">
    <name type="scientific">Phreatobacter cathodiphilus</name>
    <dbReference type="NCBI Taxonomy" id="1868589"/>
    <lineage>
        <taxon>Bacteria</taxon>
        <taxon>Pseudomonadati</taxon>
        <taxon>Pseudomonadota</taxon>
        <taxon>Alphaproteobacteria</taxon>
        <taxon>Hyphomicrobiales</taxon>
        <taxon>Phreatobacteraceae</taxon>
        <taxon>Phreatobacter</taxon>
    </lineage>
</organism>
<keyword evidence="4" id="KW-0547">Nucleotide-binding</keyword>
<evidence type="ECO:0000256" key="7">
    <source>
        <dbReference type="ARBA" id="ARBA00023080"/>
    </source>
</evidence>
<gene>
    <name evidence="14" type="ORF">C6569_19655</name>
</gene>
<reference evidence="14 15" key="1">
    <citation type="submission" date="2018-03" db="EMBL/GenBank/DDBJ databases">
        <title>Genome sequencing of Phreatobacter sp.</title>
        <authorList>
            <person name="Kim S.-J."/>
            <person name="Heo J."/>
            <person name="Kwon S.-W."/>
        </authorList>
    </citation>
    <scope>NUCLEOTIDE SEQUENCE [LARGE SCALE GENOMIC DNA]</scope>
    <source>
        <strain evidence="14 15">S-12</strain>
    </source>
</reference>
<evidence type="ECO:0000313" key="14">
    <source>
        <dbReference type="EMBL" id="AVO47086.1"/>
    </source>
</evidence>
<keyword evidence="6" id="KW-0460">Magnesium</keyword>
<dbReference type="OrthoDB" id="6402963at2"/>
<dbReference type="NCBIfam" id="NF041078">
    <property type="entry name" value="cGAS"/>
    <property type="match status" value="1"/>
</dbReference>
<dbReference type="GO" id="GO:0046872">
    <property type="term" value="F:metal ion binding"/>
    <property type="evidence" value="ECO:0007669"/>
    <property type="project" value="UniProtKB-KW"/>
</dbReference>
<dbReference type="GO" id="GO:0140701">
    <property type="term" value="F:3',3'-cyclic GMP-AMP synthase activity"/>
    <property type="evidence" value="ECO:0007669"/>
    <property type="project" value="InterPro"/>
</dbReference>
<feature type="domain" description="Cyclic GMP-AMP synthase C-terminal" evidence="13">
    <location>
        <begin position="216"/>
        <end position="344"/>
    </location>
</feature>
<dbReference type="InterPro" id="IPR047805">
    <property type="entry name" value="GAMP_synthase"/>
</dbReference>
<keyword evidence="8" id="KW-0051">Antiviral defense</keyword>
<evidence type="ECO:0000259" key="13">
    <source>
        <dbReference type="Pfam" id="PF21713"/>
    </source>
</evidence>
<keyword evidence="7" id="KW-0546">Nucleotide metabolism</keyword>
<dbReference type="AlphaFoldDB" id="A0A2S0NGB8"/>
<evidence type="ECO:0000256" key="1">
    <source>
        <dbReference type="ARBA" id="ARBA00022679"/>
    </source>
</evidence>
<keyword evidence="5" id="KW-0067">ATP-binding</keyword>
<keyword evidence="15" id="KW-1185">Reference proteome</keyword>
<evidence type="ECO:0000256" key="2">
    <source>
        <dbReference type="ARBA" id="ARBA00022695"/>
    </source>
</evidence>
<evidence type="ECO:0000256" key="5">
    <source>
        <dbReference type="ARBA" id="ARBA00022840"/>
    </source>
</evidence>
<keyword evidence="1" id="KW-0808">Transferase</keyword>
<evidence type="ECO:0000256" key="9">
    <source>
        <dbReference type="ARBA" id="ARBA00023134"/>
    </source>
</evidence>
<dbReference type="Proteomes" id="UP000237889">
    <property type="component" value="Chromosome"/>
</dbReference>
<name>A0A2S0NGB8_9HYPH</name>
<dbReference type="Pfam" id="PF21654">
    <property type="entry name" value="DncV-like_NTFase"/>
    <property type="match status" value="1"/>
</dbReference>
<evidence type="ECO:0000256" key="8">
    <source>
        <dbReference type="ARBA" id="ARBA00023118"/>
    </source>
</evidence>
<evidence type="ECO:0000313" key="15">
    <source>
        <dbReference type="Proteomes" id="UP000237889"/>
    </source>
</evidence>
<keyword evidence="2" id="KW-0548">Nucleotidyltransferase</keyword>
<dbReference type="InterPro" id="IPR048446">
    <property type="entry name" value="DncV_C"/>
</dbReference>
<comment type="catalytic activity">
    <reaction evidence="11">
        <text>GTP + ATP = 3',3'-cGAMP + 2 diphosphate</text>
        <dbReference type="Rhea" id="RHEA:35647"/>
        <dbReference type="ChEBI" id="CHEBI:30616"/>
        <dbReference type="ChEBI" id="CHEBI:33019"/>
        <dbReference type="ChEBI" id="CHEBI:37565"/>
        <dbReference type="ChEBI" id="CHEBI:71501"/>
    </reaction>
    <physiologicalReaction direction="left-to-right" evidence="11">
        <dbReference type="Rhea" id="RHEA:35648"/>
    </physiologicalReaction>
</comment>
<accession>A0A2S0NGB8</accession>
<evidence type="ECO:0000256" key="10">
    <source>
        <dbReference type="ARBA" id="ARBA00044145"/>
    </source>
</evidence>
<evidence type="ECO:0000256" key="3">
    <source>
        <dbReference type="ARBA" id="ARBA00022723"/>
    </source>
</evidence>
<protein>
    <recommendedName>
        <fullName evidence="10">Cyclic GMP-AMP synthase</fullName>
    </recommendedName>
</protein>
<evidence type="ECO:0000256" key="6">
    <source>
        <dbReference type="ARBA" id="ARBA00022842"/>
    </source>
</evidence>